<feature type="domain" description="Thiamine phosphate synthase/TenI" evidence="3">
    <location>
        <begin position="26"/>
        <end position="220"/>
    </location>
</feature>
<evidence type="ECO:0000313" key="5">
    <source>
        <dbReference type="Proteomes" id="UP000260841"/>
    </source>
</evidence>
<protein>
    <submittedName>
        <fullName evidence="4">Thiamine phosphate synthase</fullName>
    </submittedName>
</protein>
<comment type="caution">
    <text evidence="4">The sequence shown here is derived from an EMBL/GenBank/DDBJ whole genome shotgun (WGS) entry which is preliminary data.</text>
</comment>
<dbReference type="GO" id="GO:0009228">
    <property type="term" value="P:thiamine biosynthetic process"/>
    <property type="evidence" value="ECO:0007669"/>
    <property type="project" value="UniProtKB-KW"/>
</dbReference>
<dbReference type="RefSeq" id="WP_117606644.1">
    <property type="nucleotide sequence ID" value="NZ_CP102279.1"/>
</dbReference>
<proteinExistence type="predicted"/>
<dbReference type="GO" id="GO:0004789">
    <property type="term" value="F:thiamine-phosphate diphosphorylase activity"/>
    <property type="evidence" value="ECO:0007669"/>
    <property type="project" value="TreeGrafter"/>
</dbReference>
<sequence>MNCNDSMINNSILKKMNNPGRNFQILAISNRHLCNQPFEDQIKRVCEWHPDALVLREKDLPEDEYKTLAKNILDICKAYDVPCILHTYWKAALELGHDAIHLPLPLLRELSAESQKHLQSQNSTISQSFHVTDFHKIGTSVHSVEDAMEAERLGATYVTAGHIFTTDCKKGLPPRGLDFLKNVCDAVTIPVYGIGGIKFDPQQWNSLKKQGACGGCIMSGMMQL</sequence>
<dbReference type="InterPro" id="IPR022998">
    <property type="entry name" value="ThiamineP_synth_TenI"/>
</dbReference>
<dbReference type="CDD" id="cd00564">
    <property type="entry name" value="TMP_TenI"/>
    <property type="match status" value="1"/>
</dbReference>
<dbReference type="Gene3D" id="3.20.20.70">
    <property type="entry name" value="Aldolase class I"/>
    <property type="match status" value="1"/>
</dbReference>
<evidence type="ECO:0000256" key="2">
    <source>
        <dbReference type="ARBA" id="ARBA00022977"/>
    </source>
</evidence>
<accession>A0A3E5ENW7</accession>
<dbReference type="InterPro" id="IPR013785">
    <property type="entry name" value="Aldolase_TIM"/>
</dbReference>
<evidence type="ECO:0000313" key="4">
    <source>
        <dbReference type="EMBL" id="RGN90403.1"/>
    </source>
</evidence>
<keyword evidence="2" id="KW-0784">Thiamine biosynthesis</keyword>
<dbReference type="GO" id="GO:0005737">
    <property type="term" value="C:cytoplasm"/>
    <property type="evidence" value="ECO:0007669"/>
    <property type="project" value="TreeGrafter"/>
</dbReference>
<evidence type="ECO:0000259" key="3">
    <source>
        <dbReference type="Pfam" id="PF02581"/>
    </source>
</evidence>
<organism evidence="4 5">
    <name type="scientific">Dorea formicigenerans</name>
    <dbReference type="NCBI Taxonomy" id="39486"/>
    <lineage>
        <taxon>Bacteria</taxon>
        <taxon>Bacillati</taxon>
        <taxon>Bacillota</taxon>
        <taxon>Clostridia</taxon>
        <taxon>Lachnospirales</taxon>
        <taxon>Lachnospiraceae</taxon>
        <taxon>Dorea</taxon>
    </lineage>
</organism>
<name>A0A3E5ENW7_9FIRM</name>
<dbReference type="EMBL" id="QSVB01000010">
    <property type="protein sequence ID" value="RGN90403.1"/>
    <property type="molecule type" value="Genomic_DNA"/>
</dbReference>
<comment type="pathway">
    <text evidence="1">Cofactor biosynthesis; thiamine diphosphate biosynthesis.</text>
</comment>
<dbReference type="PANTHER" id="PTHR20857:SF15">
    <property type="entry name" value="THIAMINE-PHOSPHATE SYNTHASE"/>
    <property type="match status" value="1"/>
</dbReference>
<dbReference type="SUPFAM" id="SSF51391">
    <property type="entry name" value="Thiamin phosphate synthase"/>
    <property type="match status" value="1"/>
</dbReference>
<dbReference type="AlphaFoldDB" id="A0A3E5ENW7"/>
<dbReference type="Proteomes" id="UP000260841">
    <property type="component" value="Unassembled WGS sequence"/>
</dbReference>
<dbReference type="GeneID" id="92863483"/>
<reference evidence="4 5" key="1">
    <citation type="submission" date="2018-08" db="EMBL/GenBank/DDBJ databases">
        <title>A genome reference for cultivated species of the human gut microbiota.</title>
        <authorList>
            <person name="Zou Y."/>
            <person name="Xue W."/>
            <person name="Luo G."/>
        </authorList>
    </citation>
    <scope>NUCLEOTIDE SEQUENCE [LARGE SCALE GENOMIC DNA]</scope>
    <source>
        <strain evidence="4 5">OM03-2</strain>
    </source>
</reference>
<gene>
    <name evidence="4" type="ORF">DXB36_10190</name>
</gene>
<evidence type="ECO:0000256" key="1">
    <source>
        <dbReference type="ARBA" id="ARBA00004948"/>
    </source>
</evidence>
<dbReference type="PANTHER" id="PTHR20857">
    <property type="entry name" value="THIAMINE-PHOSPHATE PYROPHOSPHORYLASE"/>
    <property type="match status" value="1"/>
</dbReference>
<dbReference type="Pfam" id="PF02581">
    <property type="entry name" value="TMP-TENI"/>
    <property type="match status" value="1"/>
</dbReference>
<dbReference type="InterPro" id="IPR036206">
    <property type="entry name" value="ThiamineP_synth_sf"/>
</dbReference>